<organism evidence="1 2">
    <name type="scientific">Chelydra serpentina</name>
    <name type="common">Snapping turtle</name>
    <name type="synonym">Testudo serpentina</name>
    <dbReference type="NCBI Taxonomy" id="8475"/>
    <lineage>
        <taxon>Eukaryota</taxon>
        <taxon>Metazoa</taxon>
        <taxon>Chordata</taxon>
        <taxon>Craniata</taxon>
        <taxon>Vertebrata</taxon>
        <taxon>Euteleostomi</taxon>
        <taxon>Archelosauria</taxon>
        <taxon>Testudinata</taxon>
        <taxon>Testudines</taxon>
        <taxon>Cryptodira</taxon>
        <taxon>Durocryptodira</taxon>
        <taxon>Americhelydia</taxon>
        <taxon>Chelydroidea</taxon>
        <taxon>Chelydridae</taxon>
        <taxon>Chelydra</taxon>
    </lineage>
</organism>
<proteinExistence type="predicted"/>
<dbReference type="Ensembl" id="ENSCSRT00000006682.1">
    <property type="protein sequence ID" value="ENSCSRP00000006474.1"/>
    <property type="gene ID" value="ENSCSRG00000004834.1"/>
</dbReference>
<keyword evidence="2" id="KW-1185">Reference proteome</keyword>
<reference evidence="1" key="2">
    <citation type="submission" date="2025-09" db="UniProtKB">
        <authorList>
            <consortium name="Ensembl"/>
        </authorList>
    </citation>
    <scope>IDENTIFICATION</scope>
</reference>
<protein>
    <submittedName>
        <fullName evidence="1">Uncharacterized protein</fullName>
    </submittedName>
</protein>
<name>A0A8C3S2B1_CHESE</name>
<reference evidence="1" key="1">
    <citation type="submission" date="2025-08" db="UniProtKB">
        <authorList>
            <consortium name="Ensembl"/>
        </authorList>
    </citation>
    <scope>IDENTIFICATION</scope>
</reference>
<sequence length="83" mass="8977">SREVKRLILPSSSQSTPVWITWRRRMTICIHAWSSSSNGQSVLPAPKCSSSYELTLTPTSLELGMGSLCCKGGHSCIGPVCHS</sequence>
<evidence type="ECO:0000313" key="2">
    <source>
        <dbReference type="Proteomes" id="UP000694403"/>
    </source>
</evidence>
<accession>A0A8C3S2B1</accession>
<dbReference type="Proteomes" id="UP000694403">
    <property type="component" value="Unplaced"/>
</dbReference>
<dbReference type="AlphaFoldDB" id="A0A8C3S2B1"/>
<evidence type="ECO:0000313" key="1">
    <source>
        <dbReference type="Ensembl" id="ENSCSRP00000006474.1"/>
    </source>
</evidence>